<dbReference type="PROSITE" id="PS51379">
    <property type="entry name" value="4FE4S_FER_2"/>
    <property type="match status" value="2"/>
</dbReference>
<dbReference type="EMBL" id="JAJCJK010000003">
    <property type="protein sequence ID" value="MCB6937439.1"/>
    <property type="molecule type" value="Genomic_DNA"/>
</dbReference>
<keyword evidence="5" id="KW-0001">2Fe-2S</keyword>
<gene>
    <name evidence="18" type="ORF">G4312_09470</name>
    <name evidence="17" type="ORF">LIZ56_03305</name>
</gene>
<dbReference type="Pfam" id="PF10588">
    <property type="entry name" value="NADH-G_4Fe-4S_3"/>
    <property type="match status" value="1"/>
</dbReference>
<dbReference type="InterPro" id="IPR019574">
    <property type="entry name" value="NADH_UbQ_OxRdtase_Gsu_4Fe4S-bd"/>
</dbReference>
<evidence type="ECO:0000256" key="3">
    <source>
        <dbReference type="ARBA" id="ARBA00005404"/>
    </source>
</evidence>
<dbReference type="Pfam" id="PF13510">
    <property type="entry name" value="Fer2_4"/>
    <property type="match status" value="1"/>
</dbReference>
<evidence type="ECO:0000259" key="15">
    <source>
        <dbReference type="PROSITE" id="PS51379"/>
    </source>
</evidence>
<dbReference type="FunFam" id="3.30.70.20:FF:000035">
    <property type="entry name" value="Iron hydrogenase 1"/>
    <property type="match status" value="1"/>
</dbReference>
<evidence type="ECO:0000313" key="19">
    <source>
        <dbReference type="Proteomes" id="UP001197684"/>
    </source>
</evidence>
<dbReference type="InterPro" id="IPR036188">
    <property type="entry name" value="FAD/NAD-bd_sf"/>
</dbReference>
<evidence type="ECO:0000256" key="7">
    <source>
        <dbReference type="ARBA" id="ARBA00022737"/>
    </source>
</evidence>
<dbReference type="RefSeq" id="WP_173844319.1">
    <property type="nucleotide sequence ID" value="NZ_DAWEFX010000007.1"/>
</dbReference>
<comment type="cofactor">
    <cofactor evidence="1">
        <name>[4Fe-4S] cluster</name>
        <dbReference type="ChEBI" id="CHEBI:49883"/>
    </cofactor>
</comment>
<dbReference type="InterPro" id="IPR001041">
    <property type="entry name" value="2Fe-2S_ferredoxin-type"/>
</dbReference>
<dbReference type="SUPFAM" id="SSF46548">
    <property type="entry name" value="alpha-helical ferredoxin"/>
    <property type="match status" value="1"/>
</dbReference>
<keyword evidence="8" id="KW-1278">Translocase</keyword>
<dbReference type="SUPFAM" id="SSF51971">
    <property type="entry name" value="Nucleotide-binding domain"/>
    <property type="match status" value="2"/>
</dbReference>
<protein>
    <submittedName>
        <fullName evidence="17">FAD-dependent oxidoreductase</fullName>
    </submittedName>
</protein>
<dbReference type="GO" id="GO:0051539">
    <property type="term" value="F:4 iron, 4 sulfur cluster binding"/>
    <property type="evidence" value="ECO:0007669"/>
    <property type="project" value="UniProtKB-KW"/>
</dbReference>
<dbReference type="InterPro" id="IPR023753">
    <property type="entry name" value="FAD/NAD-binding_dom"/>
</dbReference>
<dbReference type="GO" id="GO:0046872">
    <property type="term" value="F:metal ion binding"/>
    <property type="evidence" value="ECO:0007669"/>
    <property type="project" value="UniProtKB-KW"/>
</dbReference>
<evidence type="ECO:0000259" key="14">
    <source>
        <dbReference type="PROSITE" id="PS51085"/>
    </source>
</evidence>
<dbReference type="Proteomes" id="UP001197684">
    <property type="component" value="Unassembled WGS sequence"/>
</dbReference>
<evidence type="ECO:0000256" key="10">
    <source>
        <dbReference type="ARBA" id="ARBA00023014"/>
    </source>
</evidence>
<evidence type="ECO:0000256" key="2">
    <source>
        <dbReference type="ARBA" id="ARBA00004370"/>
    </source>
</evidence>
<evidence type="ECO:0000256" key="11">
    <source>
        <dbReference type="ARBA" id="ARBA00023027"/>
    </source>
</evidence>
<sequence length="705" mass="77587">MAVITIDGIKLDVPENKNVLDCALENGIYIPHLCHHKDLSPLGSCRMCVVEVEGQEGVTTSCTLKAKDGMVIKTKTAELERLRMLALELLLTGHPEDCSTCPKYGNCELQMLIQYIGPKTGRLKMRTKGFRPQEDNPLILHDMNRCVLCGRCVRACNELRGVKVLQYQKKDMETYVGTVHNKLLKDADCRFCGACAEVCPTGTIRDKLMNSEVKREDAIVPCRHACPAHTDIPRYIRHVKNEEYDEAVAVIREKVPFPKALGYICTHVCELECKRKEVNEAMSIRDIKRYAADHDTGSYWKGKGKQLADTGKKVCVVGGGPAGLTAAYYLRKQGHDVTLKEALPTVGGMMAYGIPSYRLPREIIADEADVIVEQGVKIEVNTKVEKPAELLNEYDAVLMTIGGHKGVRLPMEGSELPGTILNADFLRNASMGNETGIGKRIIVLGGGNVAFDCARTAKRLGAEEIHLACLEARDAMTADEEEITQAQEEGIFVHPAQTFERITGTDAVTGVDFMNVKSFTFDENRRAIIEKEEGSEHHIDADTVIFAVGQRPDITEEAGLELGRGNSIVVKNMDNDKTTSVEGIFAAGDAIYGTKSVIMAIESGRQAASQIDKYLGGDGDISEVLAPVQKADPYIGQCPGFGYQERKHTQVDAPEKRSGNFNLFDHGICDSDICAEAGRCLQCDLRLQISRPSLWGDFVEQKEAE</sequence>
<dbReference type="AlphaFoldDB" id="A0AAP7AX17"/>
<dbReference type="InterPro" id="IPR017900">
    <property type="entry name" value="4Fe4S_Fe_S_CS"/>
</dbReference>
<dbReference type="PANTHER" id="PTHR42783">
    <property type="entry name" value="GLUTAMATE SYNTHASE [NADPH] SMALL CHAIN"/>
    <property type="match status" value="1"/>
</dbReference>
<reference evidence="18" key="1">
    <citation type="journal article" date="2020" name="Cell Host Microbe">
        <title>Functional and Genomic Variation between Human-Derived Isolates of Lachnospiraceae Reveals Inter- and Intra-Species Diversity.</title>
        <authorList>
            <person name="Sorbara M.T."/>
            <person name="Littmann E.R."/>
            <person name="Fontana E."/>
            <person name="Moody T.U."/>
            <person name="Kohout C.E."/>
            <person name="Gjonbalaj M."/>
            <person name="Eaton V."/>
            <person name="Seok R."/>
            <person name="Leiner I.M."/>
            <person name="Pamer E.G."/>
        </authorList>
    </citation>
    <scope>NUCLEOTIDE SEQUENCE</scope>
    <source>
        <strain evidence="18">MSK.16.45</strain>
    </source>
</reference>
<dbReference type="InterPro" id="IPR017896">
    <property type="entry name" value="4Fe4S_Fe-S-bd"/>
</dbReference>
<dbReference type="Proteomes" id="UP001193756">
    <property type="component" value="Unassembled WGS sequence"/>
</dbReference>
<dbReference type="Pfam" id="PF22117">
    <property type="entry name" value="Fer4_Nqo3"/>
    <property type="match status" value="1"/>
</dbReference>
<dbReference type="InterPro" id="IPR028261">
    <property type="entry name" value="DPD_II"/>
</dbReference>
<dbReference type="SUPFAM" id="SSF54292">
    <property type="entry name" value="2Fe-2S ferredoxin-like"/>
    <property type="match status" value="1"/>
</dbReference>
<name>A0AAP7AX17_9FIRM</name>
<comment type="cofactor">
    <cofactor evidence="13">
        <name>[2Fe-2S] cluster</name>
        <dbReference type="ChEBI" id="CHEBI:190135"/>
    </cofactor>
</comment>
<dbReference type="SUPFAM" id="SSF54862">
    <property type="entry name" value="4Fe-4S ferredoxins"/>
    <property type="match status" value="1"/>
</dbReference>
<keyword evidence="6" id="KW-0479">Metal-binding</keyword>
<dbReference type="EMBL" id="JAAIMP010000012">
    <property type="protein sequence ID" value="NSC77504.1"/>
    <property type="molecule type" value="Genomic_DNA"/>
</dbReference>
<evidence type="ECO:0000256" key="9">
    <source>
        <dbReference type="ARBA" id="ARBA00023004"/>
    </source>
</evidence>
<dbReference type="Pfam" id="PF07992">
    <property type="entry name" value="Pyr_redox_2"/>
    <property type="match status" value="1"/>
</dbReference>
<evidence type="ECO:0000256" key="8">
    <source>
        <dbReference type="ARBA" id="ARBA00022967"/>
    </source>
</evidence>
<dbReference type="PRINTS" id="PR00368">
    <property type="entry name" value="FADPNR"/>
</dbReference>
<dbReference type="GO" id="GO:0016020">
    <property type="term" value="C:membrane"/>
    <property type="evidence" value="ECO:0007669"/>
    <property type="project" value="UniProtKB-SubCell"/>
</dbReference>
<evidence type="ECO:0000256" key="6">
    <source>
        <dbReference type="ARBA" id="ARBA00022723"/>
    </source>
</evidence>
<comment type="subcellular location">
    <subcellularLocation>
        <location evidence="2">Membrane</location>
    </subcellularLocation>
</comment>
<dbReference type="PROSITE" id="PS51085">
    <property type="entry name" value="2FE2S_FER_2"/>
    <property type="match status" value="1"/>
</dbReference>
<keyword evidence="4" id="KW-0004">4Fe-4S</keyword>
<evidence type="ECO:0000256" key="5">
    <source>
        <dbReference type="ARBA" id="ARBA00022714"/>
    </source>
</evidence>
<comment type="similarity">
    <text evidence="3">Belongs to the complex I 75 kDa subunit family.</text>
</comment>
<dbReference type="InterPro" id="IPR036010">
    <property type="entry name" value="2Fe-2S_ferredoxin-like_sf"/>
</dbReference>
<dbReference type="PROSITE" id="PS00198">
    <property type="entry name" value="4FE4S_FER_1"/>
    <property type="match status" value="1"/>
</dbReference>
<keyword evidence="11" id="KW-0520">NAD</keyword>
<dbReference type="SMART" id="SM00929">
    <property type="entry name" value="NADH-G_4Fe-4S_3"/>
    <property type="match status" value="1"/>
</dbReference>
<dbReference type="FunFam" id="3.10.20.740:FF:000004">
    <property type="entry name" value="NADH-quinone oxidoreductase"/>
    <property type="match status" value="1"/>
</dbReference>
<dbReference type="InterPro" id="IPR054351">
    <property type="entry name" value="NADH_UbQ_OxRdtase_ferredoxin"/>
</dbReference>
<dbReference type="Gene3D" id="3.10.20.740">
    <property type="match status" value="1"/>
</dbReference>
<dbReference type="GO" id="GO:0016491">
    <property type="term" value="F:oxidoreductase activity"/>
    <property type="evidence" value="ECO:0007669"/>
    <property type="project" value="InterPro"/>
</dbReference>
<evidence type="ECO:0000259" key="16">
    <source>
        <dbReference type="PROSITE" id="PS51839"/>
    </source>
</evidence>
<dbReference type="GO" id="GO:0051537">
    <property type="term" value="F:2 iron, 2 sulfur cluster binding"/>
    <property type="evidence" value="ECO:0007669"/>
    <property type="project" value="UniProtKB-KW"/>
</dbReference>
<feature type="domain" description="4Fe-4S ferredoxin-type" evidence="15">
    <location>
        <begin position="137"/>
        <end position="167"/>
    </location>
</feature>
<keyword evidence="12" id="KW-0472">Membrane</keyword>
<evidence type="ECO:0000256" key="12">
    <source>
        <dbReference type="ARBA" id="ARBA00023136"/>
    </source>
</evidence>
<comment type="caution">
    <text evidence="17">The sequence shown here is derived from an EMBL/GenBank/DDBJ whole genome shotgun (WGS) entry which is preliminary data.</text>
</comment>
<evidence type="ECO:0000313" key="18">
    <source>
        <dbReference type="EMBL" id="NSC77504.1"/>
    </source>
</evidence>
<dbReference type="Gene3D" id="1.10.1060.10">
    <property type="entry name" value="Alpha-helical ferredoxin"/>
    <property type="match status" value="1"/>
</dbReference>
<feature type="domain" description="4Fe-4S ferredoxin-type" evidence="15">
    <location>
        <begin position="181"/>
        <end position="209"/>
    </location>
</feature>
<proteinExistence type="inferred from homology"/>
<evidence type="ECO:0000256" key="1">
    <source>
        <dbReference type="ARBA" id="ARBA00001966"/>
    </source>
</evidence>
<feature type="domain" description="2Fe-2S ferredoxin-type" evidence="14">
    <location>
        <begin position="1"/>
        <end position="78"/>
    </location>
</feature>
<organism evidence="17 19">
    <name type="scientific">Agathobacter rectalis</name>
    <dbReference type="NCBI Taxonomy" id="39491"/>
    <lineage>
        <taxon>Bacteria</taxon>
        <taxon>Bacillati</taxon>
        <taxon>Bacillota</taxon>
        <taxon>Clostridia</taxon>
        <taxon>Lachnospirales</taxon>
        <taxon>Lachnospiraceae</taxon>
        <taxon>Agathobacter</taxon>
    </lineage>
</organism>
<dbReference type="PROSITE" id="PS51839">
    <property type="entry name" value="4FE4S_HC3"/>
    <property type="match status" value="1"/>
</dbReference>
<dbReference type="CDD" id="cd00207">
    <property type="entry name" value="fer2"/>
    <property type="match status" value="1"/>
</dbReference>
<reference evidence="18" key="2">
    <citation type="submission" date="2020-02" db="EMBL/GenBank/DDBJ databases">
        <authorList>
            <person name="Littmann E."/>
            <person name="Sorbara M."/>
        </authorList>
    </citation>
    <scope>NUCLEOTIDE SEQUENCE</scope>
    <source>
        <strain evidence="18">MSK.16.45</strain>
    </source>
</reference>
<dbReference type="PANTHER" id="PTHR42783:SF3">
    <property type="entry name" value="GLUTAMATE SYNTHASE [NADPH] SMALL CHAIN-RELATED"/>
    <property type="match status" value="1"/>
</dbReference>
<dbReference type="Gene3D" id="3.50.50.60">
    <property type="entry name" value="FAD/NAD(P)-binding domain"/>
    <property type="match status" value="2"/>
</dbReference>
<feature type="domain" description="4Fe-4S His(Cys)3-ligated-type" evidence="16">
    <location>
        <begin position="78"/>
        <end position="117"/>
    </location>
</feature>
<keyword evidence="10" id="KW-0411">Iron-sulfur</keyword>
<keyword evidence="7" id="KW-0677">Repeat</keyword>
<reference evidence="17" key="3">
    <citation type="submission" date="2021-10" db="EMBL/GenBank/DDBJ databases">
        <title>Collection of gut derived symbiotic bacterial strains cultured from healthy donors.</title>
        <authorList>
            <person name="Lin H."/>
            <person name="Littmann E."/>
            <person name="Kohout C."/>
            <person name="Pamer E.G."/>
        </authorList>
    </citation>
    <scope>NUCLEOTIDE SEQUENCE</scope>
    <source>
        <strain evidence="17">DFI.9.42</strain>
    </source>
</reference>
<dbReference type="InterPro" id="IPR009051">
    <property type="entry name" value="Helical_ferredxn"/>
</dbReference>
<accession>A0AAP7AX17</accession>
<evidence type="ECO:0000256" key="13">
    <source>
        <dbReference type="ARBA" id="ARBA00034078"/>
    </source>
</evidence>
<dbReference type="Pfam" id="PF14691">
    <property type="entry name" value="Fer4_20"/>
    <property type="match status" value="1"/>
</dbReference>
<dbReference type="PRINTS" id="PR00469">
    <property type="entry name" value="PNDRDTASEII"/>
</dbReference>
<evidence type="ECO:0000313" key="17">
    <source>
        <dbReference type="EMBL" id="MCB6937439.1"/>
    </source>
</evidence>
<keyword evidence="9" id="KW-0408">Iron</keyword>
<evidence type="ECO:0000256" key="4">
    <source>
        <dbReference type="ARBA" id="ARBA00022485"/>
    </source>
</evidence>